<comment type="caution">
    <text evidence="1">The sequence shown here is derived from an EMBL/GenBank/DDBJ whole genome shotgun (WGS) entry which is preliminary data.</text>
</comment>
<name>A0ACC2AVY4_DIPCM</name>
<evidence type="ECO:0000313" key="2">
    <source>
        <dbReference type="Proteomes" id="UP001162992"/>
    </source>
</evidence>
<reference evidence="2" key="1">
    <citation type="journal article" date="2024" name="Proc. Natl. Acad. Sci. U.S.A.">
        <title>Extraordinary preservation of gene collinearity over three hundred million years revealed in homosporous lycophytes.</title>
        <authorList>
            <person name="Li C."/>
            <person name="Wickell D."/>
            <person name="Kuo L.Y."/>
            <person name="Chen X."/>
            <person name="Nie B."/>
            <person name="Liao X."/>
            <person name="Peng D."/>
            <person name="Ji J."/>
            <person name="Jenkins J."/>
            <person name="Williams M."/>
            <person name="Shu S."/>
            <person name="Plott C."/>
            <person name="Barry K."/>
            <person name="Rajasekar S."/>
            <person name="Grimwood J."/>
            <person name="Han X."/>
            <person name="Sun S."/>
            <person name="Hou Z."/>
            <person name="He W."/>
            <person name="Dai G."/>
            <person name="Sun C."/>
            <person name="Schmutz J."/>
            <person name="Leebens-Mack J.H."/>
            <person name="Li F.W."/>
            <person name="Wang L."/>
        </authorList>
    </citation>
    <scope>NUCLEOTIDE SEQUENCE [LARGE SCALE GENOMIC DNA]</scope>
    <source>
        <strain evidence="2">cv. PW_Plant_1</strain>
    </source>
</reference>
<proteinExistence type="predicted"/>
<evidence type="ECO:0000313" key="1">
    <source>
        <dbReference type="EMBL" id="KAJ7521680.1"/>
    </source>
</evidence>
<protein>
    <submittedName>
        <fullName evidence="1">Uncharacterized protein</fullName>
    </submittedName>
</protein>
<keyword evidence="2" id="KW-1185">Reference proteome</keyword>
<sequence>MCRNLLEAVFATIQNEMGSPAVGGISLEHQFNLKANQTPVGQNNILIEMNEPSMEATAVLSARKQLTHSRKDTSLKLSKISLTTRVPSSAYKGNLPDPLPLFLSPPSSKLSPRSSDLRADEFLAASNQLKILDYFKAVILRENALELAYRS</sequence>
<dbReference type="EMBL" id="CM055110">
    <property type="protein sequence ID" value="KAJ7521680.1"/>
    <property type="molecule type" value="Genomic_DNA"/>
</dbReference>
<organism evidence="1 2">
    <name type="scientific">Diphasiastrum complanatum</name>
    <name type="common">Issler's clubmoss</name>
    <name type="synonym">Lycopodium complanatum</name>
    <dbReference type="NCBI Taxonomy" id="34168"/>
    <lineage>
        <taxon>Eukaryota</taxon>
        <taxon>Viridiplantae</taxon>
        <taxon>Streptophyta</taxon>
        <taxon>Embryophyta</taxon>
        <taxon>Tracheophyta</taxon>
        <taxon>Lycopodiopsida</taxon>
        <taxon>Lycopodiales</taxon>
        <taxon>Lycopodiaceae</taxon>
        <taxon>Lycopodioideae</taxon>
        <taxon>Diphasiastrum</taxon>
    </lineage>
</organism>
<gene>
    <name evidence="1" type="ORF">O6H91_19G063500</name>
</gene>
<accession>A0ACC2AVY4</accession>
<dbReference type="Proteomes" id="UP001162992">
    <property type="component" value="Chromosome 19"/>
</dbReference>